<protein>
    <submittedName>
        <fullName evidence="9">Copper oxidase</fullName>
    </submittedName>
</protein>
<dbReference type="InterPro" id="IPR011706">
    <property type="entry name" value="Cu-oxidase_C"/>
</dbReference>
<dbReference type="EMBL" id="APSA01000004">
    <property type="protein sequence ID" value="ENX39715.1"/>
    <property type="molecule type" value="Genomic_DNA"/>
</dbReference>
<reference evidence="9" key="3">
    <citation type="submission" date="2024-03" db="EMBL/GenBank/DDBJ databases">
        <authorList>
            <person name="Sun Q."/>
            <person name="Sedlacek I."/>
        </authorList>
    </citation>
    <scope>NUCLEOTIDE SEQUENCE</scope>
    <source>
        <strain evidence="9">CCM 8635</strain>
    </source>
</reference>
<evidence type="ECO:0000256" key="4">
    <source>
        <dbReference type="SAM" id="SignalP"/>
    </source>
</evidence>
<evidence type="ECO:0000256" key="3">
    <source>
        <dbReference type="ARBA" id="ARBA00023008"/>
    </source>
</evidence>
<dbReference type="InterPro" id="IPR034279">
    <property type="entry name" value="CuRO_3_CopA"/>
</dbReference>
<dbReference type="GO" id="GO:0005507">
    <property type="term" value="F:copper ion binding"/>
    <property type="evidence" value="ECO:0007669"/>
    <property type="project" value="InterPro"/>
</dbReference>
<dbReference type="PATRIC" id="fig|1217698.3.peg.1155"/>
<dbReference type="PROSITE" id="PS00080">
    <property type="entry name" value="MULTICOPPER_OXIDASE2"/>
    <property type="match status" value="1"/>
</dbReference>
<organism evidence="8 10">
    <name type="scientific">Acinetobacter courvalinii</name>
    <dbReference type="NCBI Taxonomy" id="280147"/>
    <lineage>
        <taxon>Bacteria</taxon>
        <taxon>Pseudomonadati</taxon>
        <taxon>Pseudomonadota</taxon>
        <taxon>Gammaproteobacteria</taxon>
        <taxon>Moraxellales</taxon>
        <taxon>Moraxellaceae</taxon>
        <taxon>Acinetobacter</taxon>
    </lineage>
</organism>
<dbReference type="InterPro" id="IPR034282">
    <property type="entry name" value="CuRO_2_CopA"/>
</dbReference>
<dbReference type="CDD" id="cd13874">
    <property type="entry name" value="CuRO_2_CopA"/>
    <property type="match status" value="1"/>
</dbReference>
<dbReference type="InterPro" id="IPR045087">
    <property type="entry name" value="Cu-oxidase_fam"/>
</dbReference>
<feature type="chain" id="PRO_5044737436" evidence="4">
    <location>
        <begin position="24"/>
        <end position="664"/>
    </location>
</feature>
<evidence type="ECO:0000313" key="9">
    <source>
        <dbReference type="EMBL" id="GGH40954.1"/>
    </source>
</evidence>
<dbReference type="CDD" id="cd13896">
    <property type="entry name" value="CuRO_3_CopA"/>
    <property type="match status" value="1"/>
</dbReference>
<keyword evidence="2" id="KW-0560">Oxidoreductase</keyword>
<dbReference type="InterPro" id="IPR033138">
    <property type="entry name" value="Cu_oxidase_CS"/>
</dbReference>
<evidence type="ECO:0000256" key="2">
    <source>
        <dbReference type="ARBA" id="ARBA00023002"/>
    </source>
</evidence>
<dbReference type="InterPro" id="IPR001117">
    <property type="entry name" value="Cu-oxidase_2nd"/>
</dbReference>
<dbReference type="InterPro" id="IPR011707">
    <property type="entry name" value="Cu-oxidase-like_N"/>
</dbReference>
<evidence type="ECO:0000259" key="5">
    <source>
        <dbReference type="Pfam" id="PF00394"/>
    </source>
</evidence>
<evidence type="ECO:0000256" key="1">
    <source>
        <dbReference type="ARBA" id="ARBA00022723"/>
    </source>
</evidence>
<dbReference type="STRING" id="1217698.F888_01197"/>
<dbReference type="AlphaFoldDB" id="N9RM16"/>
<dbReference type="EMBL" id="BMDA01000004">
    <property type="protein sequence ID" value="GGH40954.1"/>
    <property type="molecule type" value="Genomic_DNA"/>
</dbReference>
<dbReference type="Pfam" id="PF07731">
    <property type="entry name" value="Cu-oxidase_2"/>
    <property type="match status" value="1"/>
</dbReference>
<feature type="domain" description="Plastocyanin-like" evidence="5">
    <location>
        <begin position="159"/>
        <end position="318"/>
    </location>
</feature>
<keyword evidence="1" id="KW-0479">Metal-binding</keyword>
<evidence type="ECO:0000313" key="11">
    <source>
        <dbReference type="Proteomes" id="UP000652691"/>
    </source>
</evidence>
<dbReference type="Proteomes" id="UP000013200">
    <property type="component" value="Unassembled WGS sequence"/>
</dbReference>
<keyword evidence="4" id="KW-0732">Signal</keyword>
<gene>
    <name evidence="9" type="primary">pcoA</name>
    <name evidence="8" type="ORF">F888_01197</name>
    <name evidence="9" type="ORF">GCM10007354_27840</name>
</gene>
<evidence type="ECO:0000259" key="6">
    <source>
        <dbReference type="Pfam" id="PF07731"/>
    </source>
</evidence>
<reference evidence="9 11" key="2">
    <citation type="journal article" date="2014" name="Int. J. Syst. Evol. Microbiol.">
        <title>Complete genome sequence of Corynebacterium casei LMG S-19264T (=DSM 44701T), isolated from a smear-ripened cheese.</title>
        <authorList>
            <consortium name="US DOE Joint Genome Institute (JGI-PGF)"/>
            <person name="Walter F."/>
            <person name="Albersmeier A."/>
            <person name="Kalinowski J."/>
            <person name="Ruckert C."/>
        </authorList>
    </citation>
    <scope>NUCLEOTIDE SEQUENCE [LARGE SCALE GENOMIC DNA]</scope>
    <source>
        <strain evidence="9 11">CCM 8635</strain>
    </source>
</reference>
<evidence type="ECO:0000313" key="10">
    <source>
        <dbReference type="Proteomes" id="UP000013200"/>
    </source>
</evidence>
<feature type="domain" description="Plastocyanin-like" evidence="7">
    <location>
        <begin position="32"/>
        <end position="145"/>
    </location>
</feature>
<dbReference type="GO" id="GO:0016491">
    <property type="term" value="F:oxidoreductase activity"/>
    <property type="evidence" value="ECO:0007669"/>
    <property type="project" value="UniProtKB-KW"/>
</dbReference>
<dbReference type="Pfam" id="PF00394">
    <property type="entry name" value="Cu-oxidase"/>
    <property type="match status" value="1"/>
</dbReference>
<dbReference type="GeneID" id="80105374"/>
<dbReference type="Pfam" id="PF07732">
    <property type="entry name" value="Cu-oxidase_3"/>
    <property type="match status" value="1"/>
</dbReference>
<evidence type="ECO:0000313" key="8">
    <source>
        <dbReference type="EMBL" id="ENX39715.1"/>
    </source>
</evidence>
<sequence length="664" mass="74511">MSSKIYAGVVASLSLLFAPYSVAAIKEYHLNINQGTVNVTGKPVQRITVNGKFIAPLLEFEEGDEAVIHVHNQLKDQDTSLHWHGLLLPGLMDGVPGFNGFKGIKPNGSFEYRFKVRQNGTYWYHAHSKGQEQDGLYGPLVIYPKGKQPVAAHEQAERDYVVMLSDFHDTESDKIMANLKKSAEYYQNQRETVGDVWKQFKQQGLKATWQDRSMWNQMRMLKTDLSDVTGYTFLVNGQTPQQNWTGAFKAGEKVRLRFINASAMSFFDVRIPNLKMTVVSADGQPVKPVPVDEFRIGTAETYDVLVEPKQAHYQIEAESIDRSGFAIGSLQNEMLTRPTSVQIPKARPRALLTMEDMGMDHGSHGQMKMGEMDHSQHQMPQQQVNAATSSQPAMDHSAHAEMNTSKMDHSQHQIARDKQADVSKQHAGMDHASHENMDMSQMDHASHENMDMSQMDHSAHAQMNMKEMEHGQHQMADSSTQEGTDTVQGWANAATPAGQKALTYADLQSLQPQPEKYSRPAEREVVIRLGGTMERYIWTIDGKKFSDPDFKPLTVRYGERIRLKFVNDSMMAHPMHLHGMFMQLENGQALQDMPNKHTVIVPPGKTVTALLTADELGEWAIHCHLLYHMSAGMMSKLIVANVDDSKMPVQAPVQSSQGASHAHH</sequence>
<reference evidence="8 10" key="1">
    <citation type="submission" date="2013-02" db="EMBL/GenBank/DDBJ databases">
        <title>The Genome Sequence of Acinetobacter sp. NIPH 3623.</title>
        <authorList>
            <consortium name="The Broad Institute Genome Sequencing Platform"/>
            <consortium name="The Broad Institute Genome Sequencing Center for Infectious Disease"/>
            <person name="Cerqueira G."/>
            <person name="Feldgarden M."/>
            <person name="Courvalin P."/>
            <person name="Perichon B."/>
            <person name="Grillot-Courvalin C."/>
            <person name="Clermont D."/>
            <person name="Rocha E."/>
            <person name="Yoon E.-J."/>
            <person name="Nemec A."/>
            <person name="Walker B."/>
            <person name="Young S.K."/>
            <person name="Zeng Q."/>
            <person name="Gargeya S."/>
            <person name="Fitzgerald M."/>
            <person name="Haas B."/>
            <person name="Abouelleil A."/>
            <person name="Alvarado L."/>
            <person name="Arachchi H.M."/>
            <person name="Berlin A.M."/>
            <person name="Chapman S.B."/>
            <person name="Dewar J."/>
            <person name="Goldberg J."/>
            <person name="Griggs A."/>
            <person name="Gujja S."/>
            <person name="Hansen M."/>
            <person name="Howarth C."/>
            <person name="Imamovic A."/>
            <person name="Larimer J."/>
            <person name="McCowan C."/>
            <person name="Murphy C."/>
            <person name="Neiman D."/>
            <person name="Pearson M."/>
            <person name="Priest M."/>
            <person name="Roberts A."/>
            <person name="Saif S."/>
            <person name="Shea T."/>
            <person name="Sisk P."/>
            <person name="Sykes S."/>
            <person name="Wortman J."/>
            <person name="Nusbaum C."/>
            <person name="Birren B."/>
        </authorList>
    </citation>
    <scope>NUCLEOTIDE SEQUENCE [LARGE SCALE GENOMIC DNA]</scope>
    <source>
        <strain evidence="8 10">NIPH 3623</strain>
    </source>
</reference>
<dbReference type="PANTHER" id="PTHR11709:SF394">
    <property type="entry name" value="FI03373P-RELATED"/>
    <property type="match status" value="1"/>
</dbReference>
<dbReference type="Proteomes" id="UP000652691">
    <property type="component" value="Unassembled WGS sequence"/>
</dbReference>
<keyword evidence="3" id="KW-0186">Copper</keyword>
<dbReference type="InterPro" id="IPR002355">
    <property type="entry name" value="Cu_oxidase_Cu_BS"/>
</dbReference>
<evidence type="ECO:0000259" key="7">
    <source>
        <dbReference type="Pfam" id="PF07732"/>
    </source>
</evidence>
<name>N9RM16_9GAMM</name>
<feature type="signal peptide" evidence="4">
    <location>
        <begin position="1"/>
        <end position="23"/>
    </location>
</feature>
<feature type="domain" description="Plastocyanin-like" evidence="6">
    <location>
        <begin position="520"/>
        <end position="641"/>
    </location>
</feature>
<dbReference type="PANTHER" id="PTHR11709">
    <property type="entry name" value="MULTI-COPPER OXIDASE"/>
    <property type="match status" value="1"/>
</dbReference>
<accession>N9RM16</accession>
<keyword evidence="10" id="KW-1185">Reference proteome</keyword>
<dbReference type="HOGENOM" id="CLU_009100_5_2_6"/>
<proteinExistence type="predicted"/>
<dbReference type="SUPFAM" id="SSF49503">
    <property type="entry name" value="Cupredoxins"/>
    <property type="match status" value="3"/>
</dbReference>
<dbReference type="InterPro" id="IPR008972">
    <property type="entry name" value="Cupredoxin"/>
</dbReference>
<dbReference type="PROSITE" id="PS00079">
    <property type="entry name" value="MULTICOPPER_OXIDASE1"/>
    <property type="match status" value="1"/>
</dbReference>
<comment type="caution">
    <text evidence="8">The sequence shown here is derived from an EMBL/GenBank/DDBJ whole genome shotgun (WGS) entry which is preliminary data.</text>
</comment>
<dbReference type="RefSeq" id="WP_005283539.1">
    <property type="nucleotide sequence ID" value="NZ_BMDA01000004.1"/>
</dbReference>
<dbReference type="Gene3D" id="2.60.40.420">
    <property type="entry name" value="Cupredoxins - blue copper proteins"/>
    <property type="match status" value="3"/>
</dbReference>